<dbReference type="InterPro" id="IPR010721">
    <property type="entry name" value="UstE-like"/>
</dbReference>
<dbReference type="Gene3D" id="1.20.120.1630">
    <property type="match status" value="1"/>
</dbReference>
<dbReference type="EMBL" id="ML993632">
    <property type="protein sequence ID" value="KAF2159815.1"/>
    <property type="molecule type" value="Genomic_DNA"/>
</dbReference>
<dbReference type="AlphaFoldDB" id="A0A6A6BYP2"/>
<evidence type="ECO:0000313" key="1">
    <source>
        <dbReference type="EMBL" id="KAF2159815.1"/>
    </source>
</evidence>
<proteinExistence type="predicted"/>
<evidence type="ECO:0000313" key="2">
    <source>
        <dbReference type="Proteomes" id="UP000799537"/>
    </source>
</evidence>
<sequence>MSSYDEKSRKADNIDRGNKGVDYTGTAIFFGGRLLDPFVQYGLLKHDWGRPLIERLRGKTLPQGPPLITKSPLDRLGLSPYRTILWAMSVGSMVKQNYHLTAIMQEKMSPAGGIMVSVGNMLGSTINSLLFVCAQTSASANGEHFPQTPLIVGSALYTAGIVIEWLSEQQRHAFKKDPANKGKLYTGGLFSLSRHINYLGYALWRTGYGLAAGGWVWAGTLFALTTWQFTQMVIPVHQHYMEERYGEQFEEYKKATPYKYIPWVY</sequence>
<dbReference type="PROSITE" id="PS50244">
    <property type="entry name" value="S5A_REDUCTASE"/>
    <property type="match status" value="1"/>
</dbReference>
<organism evidence="1 2">
    <name type="scientific">Zasmidium cellare ATCC 36951</name>
    <dbReference type="NCBI Taxonomy" id="1080233"/>
    <lineage>
        <taxon>Eukaryota</taxon>
        <taxon>Fungi</taxon>
        <taxon>Dikarya</taxon>
        <taxon>Ascomycota</taxon>
        <taxon>Pezizomycotina</taxon>
        <taxon>Dothideomycetes</taxon>
        <taxon>Dothideomycetidae</taxon>
        <taxon>Mycosphaerellales</taxon>
        <taxon>Mycosphaerellaceae</taxon>
        <taxon>Zasmidium</taxon>
    </lineage>
</organism>
<protein>
    <submittedName>
        <fullName evidence="1">Uncharacterized protein</fullName>
    </submittedName>
</protein>
<name>A0A6A6BYP2_ZASCE</name>
<reference evidence="1" key="1">
    <citation type="journal article" date="2020" name="Stud. Mycol.">
        <title>101 Dothideomycetes genomes: a test case for predicting lifestyles and emergence of pathogens.</title>
        <authorList>
            <person name="Haridas S."/>
            <person name="Albert R."/>
            <person name="Binder M."/>
            <person name="Bloem J."/>
            <person name="Labutti K."/>
            <person name="Salamov A."/>
            <person name="Andreopoulos B."/>
            <person name="Baker S."/>
            <person name="Barry K."/>
            <person name="Bills G."/>
            <person name="Bluhm B."/>
            <person name="Cannon C."/>
            <person name="Castanera R."/>
            <person name="Culley D."/>
            <person name="Daum C."/>
            <person name="Ezra D."/>
            <person name="Gonzalez J."/>
            <person name="Henrissat B."/>
            <person name="Kuo A."/>
            <person name="Liang C."/>
            <person name="Lipzen A."/>
            <person name="Lutzoni F."/>
            <person name="Magnuson J."/>
            <person name="Mondo S."/>
            <person name="Nolan M."/>
            <person name="Ohm R."/>
            <person name="Pangilinan J."/>
            <person name="Park H.-J."/>
            <person name="Ramirez L."/>
            <person name="Alfaro M."/>
            <person name="Sun H."/>
            <person name="Tritt A."/>
            <person name="Yoshinaga Y."/>
            <person name="Zwiers L.-H."/>
            <person name="Turgeon B."/>
            <person name="Goodwin S."/>
            <person name="Spatafora J."/>
            <person name="Crous P."/>
            <person name="Grigoriev I."/>
        </authorList>
    </citation>
    <scope>NUCLEOTIDE SEQUENCE</scope>
    <source>
        <strain evidence="1">ATCC 36951</strain>
    </source>
</reference>
<gene>
    <name evidence="1" type="ORF">M409DRAFT_29627</name>
</gene>
<dbReference type="Proteomes" id="UP000799537">
    <property type="component" value="Unassembled WGS sequence"/>
</dbReference>
<accession>A0A6A6BYP2</accession>
<dbReference type="PANTHER" id="PTHR32251:SF15">
    <property type="entry name" value="3-OXO-5-ALPHA-STEROID 4-DEHYDROGENASE (DUF1295)"/>
    <property type="match status" value="1"/>
</dbReference>
<dbReference type="OrthoDB" id="67965at2759"/>
<dbReference type="Pfam" id="PF06966">
    <property type="entry name" value="DUF1295"/>
    <property type="match status" value="1"/>
</dbReference>
<dbReference type="GO" id="GO:0016020">
    <property type="term" value="C:membrane"/>
    <property type="evidence" value="ECO:0007669"/>
    <property type="project" value="TreeGrafter"/>
</dbReference>
<dbReference type="PANTHER" id="PTHR32251">
    <property type="entry name" value="3-OXO-5-ALPHA-STEROID 4-DEHYDROGENASE"/>
    <property type="match status" value="1"/>
</dbReference>
<keyword evidence="2" id="KW-1185">Reference proteome</keyword>
<dbReference type="RefSeq" id="XP_033660704.1">
    <property type="nucleotide sequence ID" value="XM_033809557.1"/>
</dbReference>
<dbReference type="GeneID" id="54562829"/>